<name>A0A2Z6DZH7_HYDTE</name>
<evidence type="ECO:0000313" key="4">
    <source>
        <dbReference type="Proteomes" id="UP000262004"/>
    </source>
</evidence>
<dbReference type="PANTHER" id="PTHR43682:SF1">
    <property type="entry name" value="LACTATE UTILIZATION PROTEIN C"/>
    <property type="match status" value="1"/>
</dbReference>
<feature type="compositionally biased region" description="Polar residues" evidence="1">
    <location>
        <begin position="1"/>
        <end position="11"/>
    </location>
</feature>
<feature type="region of interest" description="Disordered" evidence="1">
    <location>
        <begin position="1"/>
        <end position="33"/>
    </location>
</feature>
<reference evidence="3 4" key="1">
    <citation type="submission" date="2018-04" db="EMBL/GenBank/DDBJ databases">
        <title>Complete genome sequence of Hydrogenophilus thermoluteolus TH-1.</title>
        <authorList>
            <person name="Arai H."/>
        </authorList>
    </citation>
    <scope>NUCLEOTIDE SEQUENCE [LARGE SCALE GENOMIC DNA]</scope>
    <source>
        <strain evidence="3 4">TH-1</strain>
    </source>
</reference>
<accession>A0A2Z6DZH7</accession>
<dbReference type="Pfam" id="PF02589">
    <property type="entry name" value="LUD_dom"/>
    <property type="match status" value="1"/>
</dbReference>
<sequence length="251" mass="27188">MNATAGFPTSQRPERLDSASTNDSTATRHADGRERVLAAIRAALGKNGAVEPADPAARAAAITPRAPHPRLAFSEPVAARWQRLWTARAGTVHELPSRDALPEAVAAWCAEVGATPPTHASGTLLDLPWPAAWQLRCEPATVTTETAVSEAYAGIAEVGSLVFLSAPVHPTTHRFVPDNHLVLLSQSRIVSHFEEFWALLRRELGDDTTDWREHLPRTINFVAGPSRTGDVEQTIQLGAHGPRRVHVFLIP</sequence>
<keyword evidence="4" id="KW-1185">Reference proteome</keyword>
<dbReference type="SUPFAM" id="SSF100950">
    <property type="entry name" value="NagB/RpiA/CoA transferase-like"/>
    <property type="match status" value="1"/>
</dbReference>
<gene>
    <name evidence="3" type="ORF">HPTL_1696</name>
</gene>
<evidence type="ECO:0000259" key="2">
    <source>
        <dbReference type="Pfam" id="PF02589"/>
    </source>
</evidence>
<dbReference type="Gene3D" id="3.40.50.10420">
    <property type="entry name" value="NagB/RpiA/CoA transferase-like"/>
    <property type="match status" value="1"/>
</dbReference>
<dbReference type="InterPro" id="IPR024185">
    <property type="entry name" value="FTHF_cligase-like_sf"/>
</dbReference>
<dbReference type="EMBL" id="AP018558">
    <property type="protein sequence ID" value="BBD77954.1"/>
    <property type="molecule type" value="Genomic_DNA"/>
</dbReference>
<feature type="domain" description="LUD" evidence="2">
    <location>
        <begin position="144"/>
        <end position="250"/>
    </location>
</feature>
<organism evidence="3 4">
    <name type="scientific">Hydrogenophilus thermoluteolus</name>
    <name type="common">Pseudomonas hydrogenothermophila</name>
    <dbReference type="NCBI Taxonomy" id="297"/>
    <lineage>
        <taxon>Bacteria</taxon>
        <taxon>Pseudomonadati</taxon>
        <taxon>Pseudomonadota</taxon>
        <taxon>Hydrogenophilia</taxon>
        <taxon>Hydrogenophilales</taxon>
        <taxon>Hydrogenophilaceae</taxon>
        <taxon>Hydrogenophilus</taxon>
    </lineage>
</organism>
<dbReference type="InterPro" id="IPR003741">
    <property type="entry name" value="LUD_dom"/>
</dbReference>
<dbReference type="Proteomes" id="UP000262004">
    <property type="component" value="Chromosome"/>
</dbReference>
<dbReference type="InterPro" id="IPR037171">
    <property type="entry name" value="NagB/RpiA_transferase-like"/>
</dbReference>
<proteinExistence type="predicted"/>
<dbReference type="RefSeq" id="WP_119335635.1">
    <property type="nucleotide sequence ID" value="NZ_AP018558.1"/>
</dbReference>
<dbReference type="AlphaFoldDB" id="A0A2Z6DZH7"/>
<dbReference type="PANTHER" id="PTHR43682">
    <property type="entry name" value="LACTATE UTILIZATION PROTEIN C"/>
    <property type="match status" value="1"/>
</dbReference>
<dbReference type="OrthoDB" id="9794157at2"/>
<evidence type="ECO:0000313" key="3">
    <source>
        <dbReference type="EMBL" id="BBD77954.1"/>
    </source>
</evidence>
<protein>
    <submittedName>
        <fullName evidence="3">Lactate utilization protein</fullName>
    </submittedName>
</protein>
<evidence type="ECO:0000256" key="1">
    <source>
        <dbReference type="SAM" id="MobiDB-lite"/>
    </source>
</evidence>
<dbReference type="KEGG" id="htl:HPTL_1696"/>